<evidence type="ECO:0000313" key="1">
    <source>
        <dbReference type="EMBL" id="KAJ8764472.1"/>
    </source>
</evidence>
<sequence length="91" mass="10599">MPRKRKLLSSYLCLVLFIRTATFLAVWLSFSASSLPLQVLRQVNYPHCFIFVLQPNPSWDIICSASEKETISRFCQIFVHIRSPGPLYLFF</sequence>
<gene>
    <name evidence="1" type="ORF">K2173_006212</name>
</gene>
<keyword evidence="2" id="KW-1185">Reference proteome</keyword>
<dbReference type="AlphaFoldDB" id="A0AAV8TC77"/>
<dbReference type="EMBL" id="JAIWQS010000005">
    <property type="protein sequence ID" value="KAJ8764472.1"/>
    <property type="molecule type" value="Genomic_DNA"/>
</dbReference>
<name>A0AAV8TC77_9ROSI</name>
<evidence type="ECO:0008006" key="3">
    <source>
        <dbReference type="Google" id="ProtNLM"/>
    </source>
</evidence>
<evidence type="ECO:0000313" key="2">
    <source>
        <dbReference type="Proteomes" id="UP001159364"/>
    </source>
</evidence>
<comment type="caution">
    <text evidence="1">The sequence shown here is derived from an EMBL/GenBank/DDBJ whole genome shotgun (WGS) entry which is preliminary data.</text>
</comment>
<dbReference type="Proteomes" id="UP001159364">
    <property type="component" value="Linkage Group LG05"/>
</dbReference>
<accession>A0AAV8TC77</accession>
<protein>
    <recommendedName>
        <fullName evidence="3">Secreted protein</fullName>
    </recommendedName>
</protein>
<organism evidence="1 2">
    <name type="scientific">Erythroxylum novogranatense</name>
    <dbReference type="NCBI Taxonomy" id="1862640"/>
    <lineage>
        <taxon>Eukaryota</taxon>
        <taxon>Viridiplantae</taxon>
        <taxon>Streptophyta</taxon>
        <taxon>Embryophyta</taxon>
        <taxon>Tracheophyta</taxon>
        <taxon>Spermatophyta</taxon>
        <taxon>Magnoliopsida</taxon>
        <taxon>eudicotyledons</taxon>
        <taxon>Gunneridae</taxon>
        <taxon>Pentapetalae</taxon>
        <taxon>rosids</taxon>
        <taxon>fabids</taxon>
        <taxon>Malpighiales</taxon>
        <taxon>Erythroxylaceae</taxon>
        <taxon>Erythroxylum</taxon>
    </lineage>
</organism>
<proteinExistence type="predicted"/>
<reference evidence="1 2" key="1">
    <citation type="submission" date="2021-09" db="EMBL/GenBank/DDBJ databases">
        <title>Genomic insights and catalytic innovation underlie evolution of tropane alkaloids biosynthesis.</title>
        <authorList>
            <person name="Wang Y.-J."/>
            <person name="Tian T."/>
            <person name="Huang J.-P."/>
            <person name="Huang S.-X."/>
        </authorList>
    </citation>
    <scope>NUCLEOTIDE SEQUENCE [LARGE SCALE GENOMIC DNA]</scope>
    <source>
        <strain evidence="1">KIB-2018</strain>
        <tissue evidence="1">Leaf</tissue>
    </source>
</reference>